<evidence type="ECO:0000256" key="5">
    <source>
        <dbReference type="ARBA" id="ARBA00023236"/>
    </source>
</evidence>
<evidence type="ECO:0000313" key="7">
    <source>
        <dbReference type="EMBL" id="APV34676.1"/>
    </source>
</evidence>
<protein>
    <submittedName>
        <fullName evidence="7">DNA-directed DNA polymerase</fullName>
    </submittedName>
</protein>
<reference evidence="7 8" key="1">
    <citation type="submission" date="2016-08" db="EMBL/GenBank/DDBJ databases">
        <title>Complete genome sequence of Acinetobacter baylyi strain GFJ2.</title>
        <authorList>
            <person name="Tabata M."/>
            <person name="Kuboki S."/>
            <person name="Gibu N."/>
            <person name="Kinouchi Y."/>
            <person name="Vangnai A."/>
            <person name="Kasai D."/>
            <person name="Fukuda M."/>
        </authorList>
    </citation>
    <scope>NUCLEOTIDE SEQUENCE [LARGE SCALE GENOMIC DNA]</scope>
    <source>
        <strain evidence="7 8">GFJ2</strain>
    </source>
</reference>
<proteinExistence type="inferred from homology"/>
<dbReference type="GO" id="GO:0009432">
    <property type="term" value="P:SOS response"/>
    <property type="evidence" value="ECO:0007669"/>
    <property type="project" value="UniProtKB-KW"/>
</dbReference>
<dbReference type="Gene3D" id="3.30.70.270">
    <property type="match status" value="1"/>
</dbReference>
<evidence type="ECO:0000256" key="3">
    <source>
        <dbReference type="ARBA" id="ARBA00023199"/>
    </source>
</evidence>
<dbReference type="Gene3D" id="1.10.150.20">
    <property type="entry name" value="5' to 3' exonuclease, C-terminal subdomain"/>
    <property type="match status" value="1"/>
</dbReference>
<dbReference type="PROSITE" id="PS50173">
    <property type="entry name" value="UMUC"/>
    <property type="match status" value="1"/>
</dbReference>
<keyword evidence="2" id="KW-0227">DNA damage</keyword>
<dbReference type="InterPro" id="IPR025188">
    <property type="entry name" value="DUF4113"/>
</dbReference>
<dbReference type="InterPro" id="IPR001126">
    <property type="entry name" value="UmuC"/>
</dbReference>
<dbReference type="AlphaFoldDB" id="A0A1P8EEQ1"/>
<evidence type="ECO:0000256" key="4">
    <source>
        <dbReference type="ARBA" id="ARBA00023204"/>
    </source>
</evidence>
<sequence length="430" mass="49424">MKQRIFALADVNNCYVSCERVFDPKLHQRPVVVLSNNDGCVVSRSKEAKALGIKMAVPLFQIQHLIRRHHVAVLSSNYALYAEMSRRFMNILANFVGPNDQEIYSIDECFLELTDHQHRENLSQYARQILKTVQTWLGLPCCIGIGYSKTQAKMANHLAKTHVAFDGVCNMVDEDPCVIEDLLAHTDVGEVWGVGRKLQKRLEQMQICSVMDLVEADDKRLGQHFSVMLENTIRELRGISCIELEHQVPDKQHIISSRSFGQPVKDLQNLSEALTQFTQRAVERLYAQRLLCKSIGVSIRTNRFQDAEYFHPYTIVHLRDYTDNLLEINKAVQYGLKCIFKVGHSYKKAGITLLDVIPRQQYVPDLFFDAQSTIKNQKLLDILIQINKEHGKDRIVLAPLTNKQPRPWKMNQAHKSPSYLTQWADVLRVQ</sequence>
<feature type="domain" description="UmuC" evidence="6">
    <location>
        <begin position="6"/>
        <end position="195"/>
    </location>
</feature>
<dbReference type="GO" id="GO:0003684">
    <property type="term" value="F:damaged DNA binding"/>
    <property type="evidence" value="ECO:0007669"/>
    <property type="project" value="InterPro"/>
</dbReference>
<dbReference type="STRING" id="487316.BEN76_01065"/>
<keyword evidence="7" id="KW-0808">Transferase</keyword>
<dbReference type="Gene3D" id="3.40.1170.60">
    <property type="match status" value="1"/>
</dbReference>
<dbReference type="GO" id="GO:0006281">
    <property type="term" value="P:DNA repair"/>
    <property type="evidence" value="ECO:0007669"/>
    <property type="project" value="UniProtKB-KW"/>
</dbReference>
<dbReference type="SUPFAM" id="SSF56672">
    <property type="entry name" value="DNA/RNA polymerases"/>
    <property type="match status" value="1"/>
</dbReference>
<dbReference type="InterPro" id="IPR050116">
    <property type="entry name" value="DNA_polymerase-Y"/>
</dbReference>
<dbReference type="EMBL" id="CP016896">
    <property type="protein sequence ID" value="APV34676.1"/>
    <property type="molecule type" value="Genomic_DNA"/>
</dbReference>
<dbReference type="GO" id="GO:0005829">
    <property type="term" value="C:cytosol"/>
    <property type="evidence" value="ECO:0007669"/>
    <property type="project" value="TreeGrafter"/>
</dbReference>
<dbReference type="CDD" id="cd01700">
    <property type="entry name" value="PolY_Pol_V_umuC"/>
    <property type="match status" value="1"/>
</dbReference>
<dbReference type="GO" id="GO:0003887">
    <property type="term" value="F:DNA-directed DNA polymerase activity"/>
    <property type="evidence" value="ECO:0007669"/>
    <property type="project" value="UniProtKB-KW"/>
</dbReference>
<dbReference type="Pfam" id="PF13438">
    <property type="entry name" value="DUF4113"/>
    <property type="match status" value="1"/>
</dbReference>
<organism evidence="7 8">
    <name type="scientific">Acinetobacter soli</name>
    <dbReference type="NCBI Taxonomy" id="487316"/>
    <lineage>
        <taxon>Bacteria</taxon>
        <taxon>Pseudomonadati</taxon>
        <taxon>Pseudomonadota</taxon>
        <taxon>Gammaproteobacteria</taxon>
        <taxon>Moraxellales</taxon>
        <taxon>Moraxellaceae</taxon>
        <taxon>Acinetobacter</taxon>
    </lineage>
</organism>
<dbReference type="RefSeq" id="WP_076031983.1">
    <property type="nucleotide sequence ID" value="NZ_CP016896.1"/>
</dbReference>
<dbReference type="Pfam" id="PF11798">
    <property type="entry name" value="IMS_HHH"/>
    <property type="match status" value="1"/>
</dbReference>
<dbReference type="GO" id="GO:0042276">
    <property type="term" value="P:error-prone translesion synthesis"/>
    <property type="evidence" value="ECO:0007669"/>
    <property type="project" value="TreeGrafter"/>
</dbReference>
<name>A0A1P8EEQ1_9GAMM</name>
<evidence type="ECO:0000259" key="6">
    <source>
        <dbReference type="PROSITE" id="PS50173"/>
    </source>
</evidence>
<dbReference type="Pfam" id="PF11799">
    <property type="entry name" value="IMS_C"/>
    <property type="match status" value="1"/>
</dbReference>
<keyword evidence="7" id="KW-0548">Nucleotidyltransferase</keyword>
<dbReference type="InterPro" id="IPR017961">
    <property type="entry name" value="DNA_pol_Y-fam_little_finger"/>
</dbReference>
<keyword evidence="3" id="KW-0741">SOS mutagenesis</keyword>
<comment type="similarity">
    <text evidence="1">Belongs to the DNA polymerase type-Y family.</text>
</comment>
<keyword evidence="4" id="KW-0234">DNA repair</keyword>
<dbReference type="Pfam" id="PF00817">
    <property type="entry name" value="IMS"/>
    <property type="match status" value="1"/>
</dbReference>
<evidence type="ECO:0000256" key="2">
    <source>
        <dbReference type="ARBA" id="ARBA00022763"/>
    </source>
</evidence>
<dbReference type="Proteomes" id="UP000185674">
    <property type="component" value="Chromosome"/>
</dbReference>
<dbReference type="PANTHER" id="PTHR11076">
    <property type="entry name" value="DNA REPAIR POLYMERASE UMUC / TRANSFERASE FAMILY MEMBER"/>
    <property type="match status" value="1"/>
</dbReference>
<evidence type="ECO:0000313" key="8">
    <source>
        <dbReference type="Proteomes" id="UP000185674"/>
    </source>
</evidence>
<dbReference type="InterPro" id="IPR043502">
    <property type="entry name" value="DNA/RNA_pol_sf"/>
</dbReference>
<dbReference type="KEGG" id="asol:BEN76_01065"/>
<evidence type="ECO:0000256" key="1">
    <source>
        <dbReference type="ARBA" id="ARBA00010945"/>
    </source>
</evidence>
<accession>A0A1P8EEQ1</accession>
<keyword evidence="5" id="KW-0742">SOS response</keyword>
<keyword evidence="7" id="KW-0239">DNA-directed DNA polymerase</keyword>
<dbReference type="InterPro" id="IPR043128">
    <property type="entry name" value="Rev_trsase/Diguanyl_cyclase"/>
</dbReference>
<dbReference type="InterPro" id="IPR024728">
    <property type="entry name" value="PolY_HhH_motif"/>
</dbReference>
<dbReference type="eggNOG" id="COG0389">
    <property type="taxonomic scope" value="Bacteria"/>
</dbReference>
<gene>
    <name evidence="7" type="ORF">BEN76_01065</name>
</gene>
<dbReference type="PANTHER" id="PTHR11076:SF34">
    <property type="entry name" value="PROTEIN UMUC"/>
    <property type="match status" value="1"/>
</dbReference>